<sequence length="84" mass="9184">MKTLKVKTVGAILVPDFGAFEQGVLRYVGRRHDPKAGPNGGWVPTEQTVEVPYRLEYLQELRAGSLEAADEETAKHAGISFKAS</sequence>
<dbReference type="EMBL" id="WJIE01000027">
    <property type="protein sequence ID" value="MRG98212.1"/>
    <property type="molecule type" value="Genomic_DNA"/>
</dbReference>
<organism evidence="1 2">
    <name type="scientific">Polyangium spumosum</name>
    <dbReference type="NCBI Taxonomy" id="889282"/>
    <lineage>
        <taxon>Bacteria</taxon>
        <taxon>Pseudomonadati</taxon>
        <taxon>Myxococcota</taxon>
        <taxon>Polyangia</taxon>
        <taxon>Polyangiales</taxon>
        <taxon>Polyangiaceae</taxon>
        <taxon>Polyangium</taxon>
    </lineage>
</organism>
<name>A0A6N7Q154_9BACT</name>
<gene>
    <name evidence="1" type="ORF">GF068_40825</name>
</gene>
<dbReference type="RefSeq" id="WP_153824986.1">
    <property type="nucleotide sequence ID" value="NZ_WJIE01000027.1"/>
</dbReference>
<comment type="caution">
    <text evidence="1">The sequence shown here is derived from an EMBL/GenBank/DDBJ whole genome shotgun (WGS) entry which is preliminary data.</text>
</comment>
<protein>
    <submittedName>
        <fullName evidence="1">Uncharacterized protein</fullName>
    </submittedName>
</protein>
<dbReference type="AlphaFoldDB" id="A0A6N7Q154"/>
<dbReference type="Proteomes" id="UP000440224">
    <property type="component" value="Unassembled WGS sequence"/>
</dbReference>
<keyword evidence="2" id="KW-1185">Reference proteome</keyword>
<proteinExistence type="predicted"/>
<evidence type="ECO:0000313" key="1">
    <source>
        <dbReference type="EMBL" id="MRG98212.1"/>
    </source>
</evidence>
<evidence type="ECO:0000313" key="2">
    <source>
        <dbReference type="Proteomes" id="UP000440224"/>
    </source>
</evidence>
<accession>A0A6N7Q154</accession>
<reference evidence="1 2" key="1">
    <citation type="submission" date="2019-10" db="EMBL/GenBank/DDBJ databases">
        <title>A soil myxobacterium in the family Polyangiaceae.</title>
        <authorList>
            <person name="Li Y."/>
            <person name="Wang J."/>
        </authorList>
    </citation>
    <scope>NUCLEOTIDE SEQUENCE [LARGE SCALE GENOMIC DNA]</scope>
    <source>
        <strain evidence="1 2">DSM 14734</strain>
    </source>
</reference>